<dbReference type="Proteomes" id="UP001321421">
    <property type="component" value="Chromosome"/>
</dbReference>
<accession>A0ABM8H6Z1</accession>
<protein>
    <recommendedName>
        <fullName evidence="2">DUF4397 domain-containing protein</fullName>
    </recommendedName>
</protein>
<dbReference type="EMBL" id="AP027735">
    <property type="protein sequence ID" value="BDZ56528.1"/>
    <property type="molecule type" value="Genomic_DNA"/>
</dbReference>
<sequence>MNSVLVACATVPADVAGTRRGNDHAHTPRSSALAAAAVTLALGGSLAGTAQAAPAPAATAPATVYVVQGVAGSTMTLRVDGRVVSASAAAKSVVGPLRLTPGKHTVVADAPGTASDVTATIDVAAGSSTDAVVHRTADAGARPVLTTYVNDLSPVPADSARLTVAHTAAVGPADIRVRDKVLFANVANGEELSLTVPAATYPVEIVPTATSGPSVLGPVDLPVKAGTLTRVFAIGVASAGTMDAVVHELPLRGTGGTPPRRVDAGSAGLSTTVPTSAQSRRDGTGAAPLALGAGLLLLVGARRVRTGRSAARR</sequence>
<feature type="region of interest" description="Disordered" evidence="1">
    <location>
        <begin position="250"/>
        <end position="284"/>
    </location>
</feature>
<keyword evidence="4" id="KW-1185">Reference proteome</keyword>
<name>A0ABM8H6Z1_9MICO</name>
<reference evidence="4" key="1">
    <citation type="journal article" date="2019" name="Int. J. Syst. Evol. Microbiol.">
        <title>The Global Catalogue of Microorganisms (GCM) 10K type strain sequencing project: providing services to taxonomists for standard genome sequencing and annotation.</title>
        <authorList>
            <consortium name="The Broad Institute Genomics Platform"/>
            <consortium name="The Broad Institute Genome Sequencing Center for Infectious Disease"/>
            <person name="Wu L."/>
            <person name="Ma J."/>
        </authorList>
    </citation>
    <scope>NUCLEOTIDE SEQUENCE [LARGE SCALE GENOMIC DNA]</scope>
    <source>
        <strain evidence="4">NBRC 110608</strain>
    </source>
</reference>
<dbReference type="Pfam" id="PF14344">
    <property type="entry name" value="DUF4397"/>
    <property type="match status" value="1"/>
</dbReference>
<evidence type="ECO:0000259" key="2">
    <source>
        <dbReference type="Pfam" id="PF14344"/>
    </source>
</evidence>
<proteinExistence type="predicted"/>
<feature type="compositionally biased region" description="Polar residues" evidence="1">
    <location>
        <begin position="268"/>
        <end position="278"/>
    </location>
</feature>
<dbReference type="RefSeq" id="WP_289232044.1">
    <property type="nucleotide sequence ID" value="NZ_AP027735.1"/>
</dbReference>
<feature type="domain" description="DUF4397" evidence="2">
    <location>
        <begin position="62"/>
        <end position="172"/>
    </location>
</feature>
<gene>
    <name evidence="3" type="ORF">GCM10025872_01850</name>
</gene>
<evidence type="ECO:0000313" key="3">
    <source>
        <dbReference type="EMBL" id="BDZ56528.1"/>
    </source>
</evidence>
<evidence type="ECO:0000256" key="1">
    <source>
        <dbReference type="SAM" id="MobiDB-lite"/>
    </source>
</evidence>
<dbReference type="InterPro" id="IPR025510">
    <property type="entry name" value="DUF4397"/>
</dbReference>
<evidence type="ECO:0000313" key="4">
    <source>
        <dbReference type="Proteomes" id="UP001321421"/>
    </source>
</evidence>
<organism evidence="3 4">
    <name type="scientific">Barrientosiimonas endolithica</name>
    <dbReference type="NCBI Taxonomy" id="1535208"/>
    <lineage>
        <taxon>Bacteria</taxon>
        <taxon>Bacillati</taxon>
        <taxon>Actinomycetota</taxon>
        <taxon>Actinomycetes</taxon>
        <taxon>Micrococcales</taxon>
        <taxon>Dermacoccaceae</taxon>
        <taxon>Barrientosiimonas</taxon>
    </lineage>
</organism>